<dbReference type="InterPro" id="IPR041700">
    <property type="entry name" value="OMP_b-brl_3"/>
</dbReference>
<dbReference type="KEGG" id="mlt:VC82_1309"/>
<dbReference type="OrthoDB" id="8764943at2"/>
<dbReference type="SUPFAM" id="SSF56935">
    <property type="entry name" value="Porins"/>
    <property type="match status" value="1"/>
</dbReference>
<dbReference type="PANTHER" id="PTHR40980">
    <property type="entry name" value="PLUG DOMAIN-CONTAINING PROTEIN"/>
    <property type="match status" value="1"/>
</dbReference>
<evidence type="ECO:0000259" key="5">
    <source>
        <dbReference type="Pfam" id="PF14905"/>
    </source>
</evidence>
<evidence type="ECO:0000256" key="1">
    <source>
        <dbReference type="ARBA" id="ARBA00004442"/>
    </source>
</evidence>
<name>A0A0D5YSU7_9FLAO</name>
<evidence type="ECO:0000313" key="7">
    <source>
        <dbReference type="Proteomes" id="UP000032726"/>
    </source>
</evidence>
<dbReference type="AlphaFoldDB" id="A0A0D5YSU7"/>
<feature type="signal peptide" evidence="4">
    <location>
        <begin position="1"/>
        <end position="20"/>
    </location>
</feature>
<organism evidence="6 7">
    <name type="scientific">Flagellimonas lutaonensis</name>
    <dbReference type="NCBI Taxonomy" id="516051"/>
    <lineage>
        <taxon>Bacteria</taxon>
        <taxon>Pseudomonadati</taxon>
        <taxon>Bacteroidota</taxon>
        <taxon>Flavobacteriia</taxon>
        <taxon>Flavobacteriales</taxon>
        <taxon>Flavobacteriaceae</taxon>
        <taxon>Flagellimonas</taxon>
    </lineage>
</organism>
<dbReference type="InterPro" id="IPR036942">
    <property type="entry name" value="Beta-barrel_TonB_sf"/>
</dbReference>
<evidence type="ECO:0000256" key="2">
    <source>
        <dbReference type="ARBA" id="ARBA00023136"/>
    </source>
</evidence>
<dbReference type="Gene3D" id="2.40.170.20">
    <property type="entry name" value="TonB-dependent receptor, beta-barrel domain"/>
    <property type="match status" value="1"/>
</dbReference>
<dbReference type="PATRIC" id="fig|516051.4.peg.1352"/>
<dbReference type="InterPro" id="IPR008969">
    <property type="entry name" value="CarboxyPept-like_regulatory"/>
</dbReference>
<comment type="subcellular location">
    <subcellularLocation>
        <location evidence="1">Cell outer membrane</location>
    </subcellularLocation>
</comment>
<dbReference type="EMBL" id="CP011071">
    <property type="protein sequence ID" value="AKA34938.1"/>
    <property type="molecule type" value="Genomic_DNA"/>
</dbReference>
<evidence type="ECO:0000256" key="4">
    <source>
        <dbReference type="SAM" id="SignalP"/>
    </source>
</evidence>
<feature type="chain" id="PRO_5002300318" evidence="4">
    <location>
        <begin position="21"/>
        <end position="805"/>
    </location>
</feature>
<dbReference type="GO" id="GO:0009279">
    <property type="term" value="C:cell outer membrane"/>
    <property type="evidence" value="ECO:0007669"/>
    <property type="project" value="UniProtKB-SubCell"/>
</dbReference>
<dbReference type="STRING" id="516051.VC82_1309"/>
<dbReference type="RefSeq" id="WP_045801647.1">
    <property type="nucleotide sequence ID" value="NZ_CP011071.1"/>
</dbReference>
<dbReference type="SUPFAM" id="SSF49464">
    <property type="entry name" value="Carboxypeptidase regulatory domain-like"/>
    <property type="match status" value="1"/>
</dbReference>
<feature type="domain" description="Outer membrane protein beta-barrel" evidence="5">
    <location>
        <begin position="374"/>
        <end position="780"/>
    </location>
</feature>
<keyword evidence="2" id="KW-0472">Membrane</keyword>
<gene>
    <name evidence="6" type="ORF">VC82_1309</name>
</gene>
<keyword evidence="3" id="KW-0998">Cell outer membrane</keyword>
<evidence type="ECO:0000313" key="6">
    <source>
        <dbReference type="EMBL" id="AKA34938.1"/>
    </source>
</evidence>
<dbReference type="HOGENOM" id="CLU_017617_1_0_10"/>
<evidence type="ECO:0000256" key="3">
    <source>
        <dbReference type="ARBA" id="ARBA00023237"/>
    </source>
</evidence>
<dbReference type="Proteomes" id="UP000032726">
    <property type="component" value="Chromosome"/>
</dbReference>
<keyword evidence="6" id="KW-0675">Receptor</keyword>
<sequence>MKRLRLLPLLAVFVFCNLTAQTHQIIGKVVNESNEPIGFANVLLLSAIDSTFVKGTSADEGGRFLLDGIEPDLYLLQASYVGRGSKPLPLDIKSDISLGALILPSDIESLDEVVVTARRPTLERLADRLVFNVENTVVSQGNSWDILKSTPGVIVNQEELQIRGQSATIYLNGRKVQISGQEAKDLLEGLSGTNIKSVEVIANPPASFDAEGGPILNIVTNKNIVPGYKGSVTGNYTQAVFPKYSAGMSHYYKTEKLNVFANYTYNPKKELRRTSKGINFIDDTGLPYSIWETNIDEIKRTKAHNATGVLDYEFDDKNSLNFTTNVLFNPNQEWTSVLDTEIANRLGAIDSTFNTENTIDVDNSNLAFDLTYVHKLKKQGAQLSFNGHFTNFNQSFSQRIDSDYFDDNGDFIRNFGFTTASDQQIKIFTGQMDYATPLGASSFESGLKLSSISSESAIDYFNFTGNSQTVDASFSDDFEYDEKVYAAYLSWVKSWEKWSLKLGVRGELTDAQGVSLTLNTISEQDFFELFPSIYLLYSPSEKHSFAFDYGRRVDRPRYNDLNPFRNFNNENDFEEGNLGLRPYFSNNFNLNYTYGGKFFVDLYYRDNGQFINYLVFQDNENQTLRELRQNVLESTSYGLDFTFSKSILNPWYVYAYVSIFHENETFLAVESNNQEFRNELNGIYAYWANYLTLSKDGSLTGEATLTYISNFLYGSYISDEQLNLTLGLRKTLWNNRAVVSLAAEDVLRTYVPTYTSRYLNQDNFYRRRPETQFIRLGFTYNFGNFRLEDNQRGIDKKERDRLNGD</sequence>
<dbReference type="PANTHER" id="PTHR40980:SF4">
    <property type="entry name" value="TONB-DEPENDENT RECEPTOR-LIKE BETA-BARREL DOMAIN-CONTAINING PROTEIN"/>
    <property type="match status" value="1"/>
</dbReference>
<protein>
    <submittedName>
        <fullName evidence="6">TonB-dependent receptor</fullName>
    </submittedName>
</protein>
<proteinExistence type="predicted"/>
<keyword evidence="4" id="KW-0732">Signal</keyword>
<reference evidence="6 7" key="1">
    <citation type="submission" date="2015-03" db="EMBL/GenBank/DDBJ databases">
        <title>Complete genome sequence of Muricauda lutaonensis CC-HSB-11T, isolated from a coastal hot spring.</title>
        <authorList>
            <person name="Kim K.M."/>
        </authorList>
    </citation>
    <scope>NUCLEOTIDE SEQUENCE [LARGE SCALE GENOMIC DNA]</scope>
    <source>
        <strain evidence="6 7">CC-HSB-11</strain>
    </source>
</reference>
<accession>A0A0D5YSU7</accession>
<keyword evidence="7" id="KW-1185">Reference proteome</keyword>
<dbReference type="Pfam" id="PF14905">
    <property type="entry name" value="OMP_b-brl_3"/>
    <property type="match status" value="1"/>
</dbReference>
<dbReference type="Pfam" id="PF13715">
    <property type="entry name" value="CarbopepD_reg_2"/>
    <property type="match status" value="1"/>
</dbReference>